<keyword evidence="3" id="KW-1185">Reference proteome</keyword>
<proteinExistence type="predicted"/>
<evidence type="ECO:0000313" key="2">
    <source>
        <dbReference type="EMBL" id="MCT2041823.1"/>
    </source>
</evidence>
<feature type="region of interest" description="Disordered" evidence="1">
    <location>
        <begin position="81"/>
        <end position="100"/>
    </location>
</feature>
<organism evidence="2 3">
    <name type="scientific">Pseudoclavibacter albus</name>
    <dbReference type="NCBI Taxonomy" id="272241"/>
    <lineage>
        <taxon>Bacteria</taxon>
        <taxon>Bacillati</taxon>
        <taxon>Actinomycetota</taxon>
        <taxon>Actinomycetes</taxon>
        <taxon>Micrococcales</taxon>
        <taxon>Microbacteriaceae</taxon>
        <taxon>Pseudoclavibacter</taxon>
    </lineage>
</organism>
<evidence type="ECO:0000313" key="3">
    <source>
        <dbReference type="Proteomes" id="UP001525379"/>
    </source>
</evidence>
<feature type="region of interest" description="Disordered" evidence="1">
    <location>
        <begin position="249"/>
        <end position="348"/>
    </location>
</feature>
<accession>A0ABT2HU29</accession>
<feature type="compositionally biased region" description="Basic and acidic residues" evidence="1">
    <location>
        <begin position="290"/>
        <end position="310"/>
    </location>
</feature>
<dbReference type="EMBL" id="JALXSQ010000001">
    <property type="protein sequence ID" value="MCT2041823.1"/>
    <property type="molecule type" value="Genomic_DNA"/>
</dbReference>
<reference evidence="2 3" key="1">
    <citation type="submission" date="2022-04" db="EMBL/GenBank/DDBJ databases">
        <title>Human microbiome associated bacterial genomes.</title>
        <authorList>
            <person name="Sandstrom S."/>
            <person name="Salamzade R."/>
            <person name="Kalan L.R."/>
        </authorList>
    </citation>
    <scope>NUCLEOTIDE SEQUENCE [LARGE SCALE GENOMIC DNA]</scope>
    <source>
        <strain evidence="3">p3-SID1799</strain>
    </source>
</reference>
<feature type="region of interest" description="Disordered" evidence="1">
    <location>
        <begin position="426"/>
        <end position="486"/>
    </location>
</feature>
<comment type="caution">
    <text evidence="2">The sequence shown here is derived from an EMBL/GenBank/DDBJ whole genome shotgun (WGS) entry which is preliminary data.</text>
</comment>
<evidence type="ECO:0000256" key="1">
    <source>
        <dbReference type="SAM" id="MobiDB-lite"/>
    </source>
</evidence>
<sequence length="585" mass="60968">MVTGMFGANPDELRAVAGEFGVAAGLLESSGATVGAEIAGVRWLGVDATLYRANWGTTIPSHLSELSGVLETVNTDLERQAGDQEDASQPGNGNEGCAKSVGDGLRSAGNALGGFLKGVFVDGIWGDIKGLGALFGFDENGWSWDTMKNTWKGMGGLIGFDKDGNWSLDTLGNTWKEVGKDFLAWDQWKTDPAGALGKVAWNVGSMFIGVGEAKILAKAGTAADAGKVADAAADAGRVADAAGDAGRVADAAGDAGDAGRAAEKAGDAADAGKAADRAPWDGDNAGASRSADEAGKVSDEAAERASKWSNEDGYSPDVANTGGRVDGADADKMAMHNGPYDTGARINPETGNIVSTSGREFAPENVSNHYTTTTGKGDPDLKVGNGPDGMPFKPDHRYVLDDGKHIVETNEHGVPVYDRHIVDNVSGQDGAPFSNSEPFRKGGGSPTPAGADRWGDMNEGLVDPRRGHSDAASLRGANEDVAVRPQSDRANNYQAMIEHELQQAQKGKSAELPRQDYYVVERHTTVGNGGTGPATEYSFNIKGADGTQYDELIATKNSDKFGVKPGDAIDLTFQEHFHPGQQPAP</sequence>
<name>A0ABT2HU29_9MICO</name>
<feature type="compositionally biased region" description="Low complexity" evidence="1">
    <location>
        <begin position="249"/>
        <end position="259"/>
    </location>
</feature>
<dbReference type="RefSeq" id="WP_260103592.1">
    <property type="nucleotide sequence ID" value="NZ_JALXSQ010000001.1"/>
</dbReference>
<dbReference type="Proteomes" id="UP001525379">
    <property type="component" value="Unassembled WGS sequence"/>
</dbReference>
<gene>
    <name evidence="2" type="ORF">M3D15_00470</name>
</gene>
<protein>
    <submittedName>
        <fullName evidence="2">Uncharacterized protein</fullName>
    </submittedName>
</protein>